<evidence type="ECO:0000256" key="4">
    <source>
        <dbReference type="SAM" id="SignalP"/>
    </source>
</evidence>
<keyword evidence="2" id="KW-0720">Serine protease</keyword>
<evidence type="ECO:0000313" key="7">
    <source>
        <dbReference type="Proteomes" id="UP001151582"/>
    </source>
</evidence>
<dbReference type="InterPro" id="IPR043504">
    <property type="entry name" value="Peptidase_S1_PA_chymotrypsin"/>
</dbReference>
<dbReference type="PROSITE" id="PS50240">
    <property type="entry name" value="TRYPSIN_DOM"/>
    <property type="match status" value="1"/>
</dbReference>
<dbReference type="InterPro" id="IPR009003">
    <property type="entry name" value="Peptidase_S1_PA"/>
</dbReference>
<evidence type="ECO:0000256" key="1">
    <source>
        <dbReference type="ARBA" id="ARBA00023157"/>
    </source>
</evidence>
<keyword evidence="4" id="KW-0732">Signal</keyword>
<feature type="chain" id="PRO_5040833313" description="Peptidase S1 domain-containing protein" evidence="4">
    <location>
        <begin position="26"/>
        <end position="351"/>
    </location>
</feature>
<keyword evidence="7" id="KW-1185">Reference proteome</keyword>
<dbReference type="PROSITE" id="PS00134">
    <property type="entry name" value="TRYPSIN_HIS"/>
    <property type="match status" value="1"/>
</dbReference>
<dbReference type="GO" id="GO:0004252">
    <property type="term" value="F:serine-type endopeptidase activity"/>
    <property type="evidence" value="ECO:0007669"/>
    <property type="project" value="InterPro"/>
</dbReference>
<feature type="region of interest" description="Disordered" evidence="3">
    <location>
        <begin position="299"/>
        <end position="327"/>
    </location>
</feature>
<dbReference type="InterPro" id="IPR018114">
    <property type="entry name" value="TRYPSIN_HIS"/>
</dbReference>
<dbReference type="AlphaFoldDB" id="A0A9W8B3L5"/>
<evidence type="ECO:0000313" key="6">
    <source>
        <dbReference type="EMBL" id="KAJ1980042.1"/>
    </source>
</evidence>
<dbReference type="InterPro" id="IPR001314">
    <property type="entry name" value="Peptidase_S1A"/>
</dbReference>
<dbReference type="SMART" id="SM00020">
    <property type="entry name" value="Tryp_SPc"/>
    <property type="match status" value="1"/>
</dbReference>
<feature type="signal peptide" evidence="4">
    <location>
        <begin position="1"/>
        <end position="25"/>
    </location>
</feature>
<feature type="domain" description="Peptidase S1" evidence="5">
    <location>
        <begin position="50"/>
        <end position="290"/>
    </location>
</feature>
<feature type="compositionally biased region" description="Acidic residues" evidence="3">
    <location>
        <begin position="303"/>
        <end position="319"/>
    </location>
</feature>
<keyword evidence="2" id="KW-0378">Hydrolase</keyword>
<dbReference type="PRINTS" id="PR00722">
    <property type="entry name" value="CHYMOTRYPSIN"/>
</dbReference>
<gene>
    <name evidence="6" type="ORF">H4R34_002604</name>
</gene>
<dbReference type="GO" id="GO:0006508">
    <property type="term" value="P:proteolysis"/>
    <property type="evidence" value="ECO:0007669"/>
    <property type="project" value="UniProtKB-KW"/>
</dbReference>
<comment type="caution">
    <text evidence="6">The sequence shown here is derived from an EMBL/GenBank/DDBJ whole genome shotgun (WGS) entry which is preliminary data.</text>
</comment>
<evidence type="ECO:0000259" key="5">
    <source>
        <dbReference type="PROSITE" id="PS50240"/>
    </source>
</evidence>
<dbReference type="EMBL" id="JANBQB010000187">
    <property type="protein sequence ID" value="KAJ1980042.1"/>
    <property type="molecule type" value="Genomic_DNA"/>
</dbReference>
<proteinExistence type="predicted"/>
<evidence type="ECO:0000256" key="2">
    <source>
        <dbReference type="RuleBase" id="RU363034"/>
    </source>
</evidence>
<dbReference type="InterPro" id="IPR033116">
    <property type="entry name" value="TRYPSIN_SER"/>
</dbReference>
<organism evidence="6 7">
    <name type="scientific">Dimargaris verticillata</name>
    <dbReference type="NCBI Taxonomy" id="2761393"/>
    <lineage>
        <taxon>Eukaryota</taxon>
        <taxon>Fungi</taxon>
        <taxon>Fungi incertae sedis</taxon>
        <taxon>Zoopagomycota</taxon>
        <taxon>Kickxellomycotina</taxon>
        <taxon>Dimargaritomycetes</taxon>
        <taxon>Dimargaritales</taxon>
        <taxon>Dimargaritaceae</taxon>
        <taxon>Dimargaris</taxon>
    </lineage>
</organism>
<dbReference type="CDD" id="cd00190">
    <property type="entry name" value="Tryp_SPc"/>
    <property type="match status" value="1"/>
</dbReference>
<dbReference type="SUPFAM" id="SSF50494">
    <property type="entry name" value="Trypsin-like serine proteases"/>
    <property type="match status" value="1"/>
</dbReference>
<accession>A0A9W8B3L5</accession>
<reference evidence="6" key="1">
    <citation type="submission" date="2022-07" db="EMBL/GenBank/DDBJ databases">
        <title>Phylogenomic reconstructions and comparative analyses of Kickxellomycotina fungi.</title>
        <authorList>
            <person name="Reynolds N.K."/>
            <person name="Stajich J.E."/>
            <person name="Barry K."/>
            <person name="Grigoriev I.V."/>
            <person name="Crous P."/>
            <person name="Smith M.E."/>
        </authorList>
    </citation>
    <scope>NUCLEOTIDE SEQUENCE</scope>
    <source>
        <strain evidence="6">RSA 567</strain>
    </source>
</reference>
<dbReference type="FunFam" id="2.40.10.10:FF:000068">
    <property type="entry name" value="transmembrane protease serine 2"/>
    <property type="match status" value="1"/>
</dbReference>
<sequence length="351" mass="37476">MSILHLSKALLLGLLAASIRNDVAGAHRRTHDVRAPSQRAEPSFESMERIVGGSQATPREFPFAGLLTVSYKGSTFLCGSSLITPRYVITAGHCVTQEKRTVSSGDVAIGLGANDVDSLDSYRVSKITVHPDYDPSTVSNDVALLRLRTAISLNDNLNTVTISSANLTDEEVFTAIGWGKTSSNGTVSDTLRRVNVTSGPADDCQMVNPDFSSENGTQICTARNRGRDTCQGDSGGPLLYPDSNGTYQLAGITSYGYTPNSESAECGTDSVVAFYTHVNYYTNWISDVTGVSVERLTGKTDGDYGDDDTEDNGNNDDSNDQSSGASDTAVAMPWPMLALTAPVAVLMIYRH</sequence>
<keyword evidence="2" id="KW-0645">Protease</keyword>
<dbReference type="Proteomes" id="UP001151582">
    <property type="component" value="Unassembled WGS sequence"/>
</dbReference>
<dbReference type="PANTHER" id="PTHR24252">
    <property type="entry name" value="ACROSIN-RELATED"/>
    <property type="match status" value="1"/>
</dbReference>
<evidence type="ECO:0000256" key="3">
    <source>
        <dbReference type="SAM" id="MobiDB-lite"/>
    </source>
</evidence>
<dbReference type="Gene3D" id="2.40.10.10">
    <property type="entry name" value="Trypsin-like serine proteases"/>
    <property type="match status" value="1"/>
</dbReference>
<protein>
    <recommendedName>
        <fullName evidence="5">Peptidase S1 domain-containing protein</fullName>
    </recommendedName>
</protein>
<dbReference type="InterPro" id="IPR001254">
    <property type="entry name" value="Trypsin_dom"/>
</dbReference>
<name>A0A9W8B3L5_9FUNG</name>
<dbReference type="PROSITE" id="PS00135">
    <property type="entry name" value="TRYPSIN_SER"/>
    <property type="match status" value="1"/>
</dbReference>
<dbReference type="OrthoDB" id="6380398at2759"/>
<keyword evidence="1" id="KW-1015">Disulfide bond</keyword>
<dbReference type="PANTHER" id="PTHR24252:SF7">
    <property type="entry name" value="HYALIN"/>
    <property type="match status" value="1"/>
</dbReference>
<dbReference type="Pfam" id="PF00089">
    <property type="entry name" value="Trypsin"/>
    <property type="match status" value="1"/>
</dbReference>